<dbReference type="AlphaFoldDB" id="A0A5J4R0G1"/>
<gene>
    <name evidence="1" type="ORF">EZS27_023929</name>
</gene>
<proteinExistence type="predicted"/>
<dbReference type="Gene3D" id="2.120.10.30">
    <property type="entry name" value="TolB, C-terminal domain"/>
    <property type="match status" value="2"/>
</dbReference>
<dbReference type="InterPro" id="IPR011659">
    <property type="entry name" value="WD40"/>
</dbReference>
<organism evidence="1">
    <name type="scientific">termite gut metagenome</name>
    <dbReference type="NCBI Taxonomy" id="433724"/>
    <lineage>
        <taxon>unclassified sequences</taxon>
        <taxon>metagenomes</taxon>
        <taxon>organismal metagenomes</taxon>
    </lineage>
</organism>
<reference evidence="1" key="1">
    <citation type="submission" date="2019-03" db="EMBL/GenBank/DDBJ databases">
        <title>Single cell metagenomics reveals metabolic interactions within the superorganism composed of flagellate Streblomastix strix and complex community of Bacteroidetes bacteria on its surface.</title>
        <authorList>
            <person name="Treitli S.C."/>
            <person name="Kolisko M."/>
            <person name="Husnik F."/>
            <person name="Keeling P."/>
            <person name="Hampl V."/>
        </authorList>
    </citation>
    <scope>NUCLEOTIDE SEQUENCE</scope>
    <source>
        <strain evidence="1">STM</strain>
    </source>
</reference>
<name>A0A5J4R0G1_9ZZZZ</name>
<dbReference type="Pfam" id="PF07676">
    <property type="entry name" value="PD40"/>
    <property type="match status" value="2"/>
</dbReference>
<dbReference type="SUPFAM" id="SSF82171">
    <property type="entry name" value="DPP6 N-terminal domain-like"/>
    <property type="match status" value="1"/>
</dbReference>
<dbReference type="InterPro" id="IPR011042">
    <property type="entry name" value="6-blade_b-propeller_TolB-like"/>
</dbReference>
<accession>A0A5J4R0G1</accession>
<comment type="caution">
    <text evidence="1">The sequence shown here is derived from an EMBL/GenBank/DDBJ whole genome shotgun (WGS) entry which is preliminary data.</text>
</comment>
<dbReference type="EMBL" id="SNRY01002058">
    <property type="protein sequence ID" value="KAA6327045.1"/>
    <property type="molecule type" value="Genomic_DNA"/>
</dbReference>
<protein>
    <submittedName>
        <fullName evidence="1">Protein TolB</fullName>
    </submittedName>
</protein>
<evidence type="ECO:0000313" key="1">
    <source>
        <dbReference type="EMBL" id="KAA6327045.1"/>
    </source>
</evidence>
<sequence>MISDYIHTFCRIFLVLFVALFSSCRGFTDTYVRIDRPAAIYPAYQSTTIPYNMAPLNFAVREEGSPFRARFSVAGKDSFDIQFTTQTDIPLRKWKKLLKKHRGESLHVSLFAKQSQGWVRYTDLVFFIASEAIDPYLVYRLIEPGYEVWGKMGIYQRCIENFDESPVILNSLTGGNCMNCHSFCRYNPDKMLFHTRGKYAGTLFVNDGILSKINTKTPEMVSAGVYPRWHPEGRYVAFSNNTTKQNFHTIHANKVEVYDMASGIVIYDTETNTVFTDSLISSQNSFETFPEWSPDGRFMYFCSAITSPMPMQYNSLYYDLLRISFDPSTARFGNKVDTLVHASAMGKSVSLPRVSPVNNCLVFCLSNYGTFPIWHKENDLYLLDLENGKIANMANINSVESDSYHSWSSNGRWLVFGSRRLDGMFTRLFICYFDVSGIAHTPFLLPQKDPLYYDYSLKSYNIPEFISGKIKIPVRQFVKTILEGAINAKSN</sequence>